<evidence type="ECO:0000256" key="1">
    <source>
        <dbReference type="ARBA" id="ARBA00022741"/>
    </source>
</evidence>
<keyword evidence="2" id="KW-0067">ATP-binding</keyword>
<evidence type="ECO:0000313" key="4">
    <source>
        <dbReference type="EMBL" id="KAK8885945.1"/>
    </source>
</evidence>
<proteinExistence type="predicted"/>
<dbReference type="InterPro" id="IPR013126">
    <property type="entry name" value="Hsp_70_fam"/>
</dbReference>
<keyword evidence="5" id="KW-1185">Reference proteome</keyword>
<dbReference type="InterPro" id="IPR043129">
    <property type="entry name" value="ATPase_NBD"/>
</dbReference>
<dbReference type="Pfam" id="PF00012">
    <property type="entry name" value="HSP70"/>
    <property type="match status" value="1"/>
</dbReference>
<dbReference type="Proteomes" id="UP001470230">
    <property type="component" value="Unassembled WGS sequence"/>
</dbReference>
<dbReference type="PROSITE" id="PS01036">
    <property type="entry name" value="HSP70_3"/>
    <property type="match status" value="1"/>
</dbReference>
<dbReference type="Gene3D" id="3.30.420.40">
    <property type="match status" value="2"/>
</dbReference>
<dbReference type="Gene3D" id="3.90.640.10">
    <property type="entry name" value="Actin, Chain A, domain 4"/>
    <property type="match status" value="1"/>
</dbReference>
<evidence type="ECO:0000256" key="2">
    <source>
        <dbReference type="ARBA" id="ARBA00022840"/>
    </source>
</evidence>
<dbReference type="Gene3D" id="3.30.30.30">
    <property type="match status" value="1"/>
</dbReference>
<dbReference type="EMBL" id="JAPFFF010000007">
    <property type="protein sequence ID" value="KAK8885945.1"/>
    <property type="molecule type" value="Genomic_DNA"/>
</dbReference>
<organism evidence="4 5">
    <name type="scientific">Tritrichomonas musculus</name>
    <dbReference type="NCBI Taxonomy" id="1915356"/>
    <lineage>
        <taxon>Eukaryota</taxon>
        <taxon>Metamonada</taxon>
        <taxon>Parabasalia</taxon>
        <taxon>Tritrichomonadida</taxon>
        <taxon>Tritrichomonadidae</taxon>
        <taxon>Tritrichomonas</taxon>
    </lineage>
</organism>
<feature type="compositionally biased region" description="Basic and acidic residues" evidence="3">
    <location>
        <begin position="689"/>
        <end position="723"/>
    </location>
</feature>
<keyword evidence="1" id="KW-0547">Nucleotide-binding</keyword>
<feature type="compositionally biased region" description="Basic residues" evidence="3">
    <location>
        <begin position="843"/>
        <end position="854"/>
    </location>
</feature>
<dbReference type="PRINTS" id="PR00301">
    <property type="entry name" value="HEATSHOCK70"/>
</dbReference>
<feature type="region of interest" description="Disordered" evidence="3">
    <location>
        <begin position="972"/>
        <end position="1038"/>
    </location>
</feature>
<dbReference type="Gene3D" id="1.20.1270.10">
    <property type="match status" value="1"/>
</dbReference>
<dbReference type="PANTHER" id="PTHR45639:SF4">
    <property type="entry name" value="HSC70CB, ISOFORM G"/>
    <property type="match status" value="1"/>
</dbReference>
<gene>
    <name evidence="4" type="ORF">M9Y10_041404</name>
</gene>
<dbReference type="InterPro" id="IPR018181">
    <property type="entry name" value="Heat_shock_70_CS"/>
</dbReference>
<feature type="compositionally biased region" description="Basic and acidic residues" evidence="3">
    <location>
        <begin position="873"/>
        <end position="883"/>
    </location>
</feature>
<evidence type="ECO:0000256" key="3">
    <source>
        <dbReference type="SAM" id="MobiDB-lite"/>
    </source>
</evidence>
<protein>
    <recommendedName>
        <fullName evidence="6">DnaK protein</fullName>
    </recommendedName>
</protein>
<sequence>MWVSAGIDFGNKNIVLAIPRNGGVDVIPNSAGSRLTPSVVCYTGDRRYFGDAAVQQETMYLDSTIQQLKRLISVPYDSKEREEIQSIVSFNLVPNTDGTTGVGIEFHGEKMVIRPEQCIAYLLKNIDKMARNAQSSISEYVIAVSPWWPERQRYAILNACKIAKLNCMALVNSTTAAAIAYTKIHAQRLPEDNPVPVAFIDFGNSSMNVAIAMVKQGSVAIKSFTYDDKLGGSHFTVELIKYLLQKVQQTYKIDPTTNRRAMIQFRNHAEKLKKTLSINAQVQFEIPNLMNDIDVKFVVKREEFNEQIKDLISKVTIPIDAALQKANINKEDLFDIEFLGGGSRVPAVKDKIAEFFGKDPKCSLNLDECFAYGSAYMAAYLNPSTRVNLTVKDVSPYSVEAEWNEEEPQKKELFEQFSEVPSTTTLQLRVQNTSDVTITSNNDVICVATIETGVDDIVEVKLNIKLTQSSTIEVTTASFKFEDKEKAAKVTVTQKEGMNDEEIEKLRKIEEMFEASDLAEEKLDNTKNALQSSYFTLLNTLRDDGQYINDEQLKEAQEKVNEVMNWYDENEFEKLPIDEYEKRMKEVDELSKPILHRIKMLKNAKDDLLPKLTNRVEAILKSTGNQQDEGYTKINQEATQTKDEISNILSNMKNLPNDFDVNEIAKKVAFIEGQLKAQKQQNDWRAQQRKNEEELIRKRKQANEEEEMRKRILEQQMKRRQLENEEEEEQVDPFSFLFGQPMQRRQKLRRKQYDQEEAERKQREEIERQREAQREAERRAELQRRAEEQKRLQLAAEQRRRKREPWGFQDDNDDQSSSSSYFYNDDEDNDDNPFNFWNPYAQRRTRRQPQRRQARQQQQQYQEDEEQQSNEQQLREQQFREQQRQQQLREQQLREQQLREKQLREQQIREQQQREQQIREQQLREQMLREQQREQQLREQQYRKEQLREQQREQELREQQREYQLREQQQRKQREQQLRQQRLRQQAIDDAWGDPLAWGDPTPRPQARRRVVQQQPHRRVEDIWGNPWGNSGWRDPFF</sequence>
<feature type="compositionally biased region" description="Basic and acidic residues" evidence="3">
    <location>
        <begin position="751"/>
        <end position="791"/>
    </location>
</feature>
<reference evidence="4 5" key="1">
    <citation type="submission" date="2024-04" db="EMBL/GenBank/DDBJ databases">
        <title>Tritrichomonas musculus Genome.</title>
        <authorList>
            <person name="Alves-Ferreira E."/>
            <person name="Grigg M."/>
            <person name="Lorenzi H."/>
            <person name="Galac M."/>
        </authorList>
    </citation>
    <scope>NUCLEOTIDE SEQUENCE [LARGE SCALE GENOMIC DNA]</scope>
    <source>
        <strain evidence="4 5">EAF2021</strain>
    </source>
</reference>
<name>A0ABR2K481_9EUKA</name>
<evidence type="ECO:0008006" key="6">
    <source>
        <dbReference type="Google" id="ProtNLM"/>
    </source>
</evidence>
<dbReference type="InterPro" id="IPR029048">
    <property type="entry name" value="HSP70_C_sf"/>
</dbReference>
<dbReference type="SUPFAM" id="SSF53067">
    <property type="entry name" value="Actin-like ATPase domain"/>
    <property type="match status" value="2"/>
</dbReference>
<dbReference type="PANTHER" id="PTHR45639">
    <property type="entry name" value="HSC70CB, ISOFORM G-RELATED"/>
    <property type="match status" value="1"/>
</dbReference>
<accession>A0ABR2K481</accession>
<feature type="region of interest" description="Disordered" evidence="3">
    <location>
        <begin position="679"/>
        <end position="886"/>
    </location>
</feature>
<dbReference type="SUPFAM" id="SSF100934">
    <property type="entry name" value="Heat shock protein 70kD (HSP70), C-terminal subdomain"/>
    <property type="match status" value="1"/>
</dbReference>
<comment type="caution">
    <text evidence="4">The sequence shown here is derived from an EMBL/GenBank/DDBJ whole genome shotgun (WGS) entry which is preliminary data.</text>
</comment>
<evidence type="ECO:0000313" key="5">
    <source>
        <dbReference type="Proteomes" id="UP001470230"/>
    </source>
</evidence>